<evidence type="ECO:0000256" key="1">
    <source>
        <dbReference type="ARBA" id="ARBA00004496"/>
    </source>
</evidence>
<dbReference type="AlphaFoldDB" id="A0A975HIH8"/>
<reference evidence="6" key="1">
    <citation type="submission" date="2021-03" db="EMBL/GenBank/DDBJ databases">
        <title>Description of Psychrosphaera ytuae sp. nov. isolated from deep sea sediment of South China Sea.</title>
        <authorList>
            <person name="Zhang J."/>
            <person name="Xu X.-D."/>
        </authorList>
    </citation>
    <scope>NUCLEOTIDE SEQUENCE</scope>
    <source>
        <strain evidence="6">MTZ26</strain>
    </source>
</reference>
<comment type="subcellular location">
    <subcellularLocation>
        <location evidence="1">Cytoplasm</location>
    </subcellularLocation>
</comment>
<organism evidence="6 7">
    <name type="scientific">Psychrosphaera ytuae</name>
    <dbReference type="NCBI Taxonomy" id="2820710"/>
    <lineage>
        <taxon>Bacteria</taxon>
        <taxon>Pseudomonadati</taxon>
        <taxon>Pseudomonadota</taxon>
        <taxon>Gammaproteobacteria</taxon>
        <taxon>Alteromonadales</taxon>
        <taxon>Pseudoalteromonadaceae</taxon>
        <taxon>Psychrosphaera</taxon>
    </lineage>
</organism>
<dbReference type="Gene3D" id="3.40.50.12370">
    <property type="match status" value="1"/>
</dbReference>
<comment type="similarity">
    <text evidence="2">Belongs to the universal stress protein A family.</text>
</comment>
<keyword evidence="3" id="KW-0963">Cytoplasm</keyword>
<dbReference type="Proteomes" id="UP000682739">
    <property type="component" value="Chromosome"/>
</dbReference>
<name>A0A975HIH8_9GAMM</name>
<dbReference type="SUPFAM" id="SSF52402">
    <property type="entry name" value="Adenine nucleotide alpha hydrolases-like"/>
    <property type="match status" value="2"/>
</dbReference>
<dbReference type="RefSeq" id="WP_208832315.1">
    <property type="nucleotide sequence ID" value="NZ_CP072110.1"/>
</dbReference>
<keyword evidence="7" id="KW-1185">Reference proteome</keyword>
<evidence type="ECO:0000256" key="4">
    <source>
        <dbReference type="ARBA" id="ARBA00037131"/>
    </source>
</evidence>
<dbReference type="InterPro" id="IPR006016">
    <property type="entry name" value="UspA"/>
</dbReference>
<sequence>MNTFNKLLVVVDPTEEEQKALLRAIELAKKSPVTLTLFLSIYDFSYEMTTMLSADERDAMKQAVIGDRTLWLEELIAQQDLKATPIDYKVVWHNRPYESIIKEVLFNKYDLVIKGTHAHDTLKSVIFTPTDWHLLRKCPVPVLLVKEHAWPEHGKILAAVSAGTDDSEHKNLNTQITQYANYMAKLLHSEPHLVNAYPPTPVNIAVEIPEFDPQEYNSSMRQHHTESLAKLASENDIVSSHCHVLEGMPEDVIPRLAQEMDAELIVIGTVGRQGISAALIGNTAEHVIDNVECDLLAVKPDDFECPIKI</sequence>
<dbReference type="KEGG" id="psym:J1N51_01895"/>
<accession>A0A975HIH8</accession>
<dbReference type="PANTHER" id="PTHR47892">
    <property type="entry name" value="UNIVERSAL STRESS PROTEIN E"/>
    <property type="match status" value="1"/>
</dbReference>
<protein>
    <submittedName>
        <fullName evidence="6">Universal stress protein UspE</fullName>
    </submittedName>
</protein>
<feature type="domain" description="UspA" evidence="5">
    <location>
        <begin position="4"/>
        <end position="146"/>
    </location>
</feature>
<evidence type="ECO:0000256" key="3">
    <source>
        <dbReference type="ARBA" id="ARBA00022490"/>
    </source>
</evidence>
<evidence type="ECO:0000313" key="6">
    <source>
        <dbReference type="EMBL" id="QTH64260.1"/>
    </source>
</evidence>
<proteinExistence type="inferred from homology"/>
<evidence type="ECO:0000259" key="5">
    <source>
        <dbReference type="Pfam" id="PF00582"/>
    </source>
</evidence>
<dbReference type="PANTHER" id="PTHR47892:SF1">
    <property type="entry name" value="UNIVERSAL STRESS PROTEIN E"/>
    <property type="match status" value="1"/>
</dbReference>
<evidence type="ECO:0000256" key="2">
    <source>
        <dbReference type="ARBA" id="ARBA00008791"/>
    </source>
</evidence>
<evidence type="ECO:0000313" key="7">
    <source>
        <dbReference type="Proteomes" id="UP000682739"/>
    </source>
</evidence>
<dbReference type="EMBL" id="CP072110">
    <property type="protein sequence ID" value="QTH64260.1"/>
    <property type="molecule type" value="Genomic_DNA"/>
</dbReference>
<gene>
    <name evidence="6" type="primary">uspE</name>
    <name evidence="6" type="ORF">J1N51_01895</name>
</gene>
<dbReference type="NCBIfam" id="NF008380">
    <property type="entry name" value="PRK11175.1"/>
    <property type="match status" value="1"/>
</dbReference>
<dbReference type="GO" id="GO:0005737">
    <property type="term" value="C:cytoplasm"/>
    <property type="evidence" value="ECO:0007669"/>
    <property type="project" value="UniProtKB-SubCell"/>
</dbReference>
<feature type="domain" description="UspA" evidence="5">
    <location>
        <begin position="175"/>
        <end position="299"/>
    </location>
</feature>
<comment type="function">
    <text evidence="4">Required for resistance to DNA-damaging agents.</text>
</comment>
<dbReference type="Pfam" id="PF00582">
    <property type="entry name" value="Usp"/>
    <property type="match status" value="2"/>
</dbReference>